<feature type="transmembrane region" description="Helical" evidence="10">
    <location>
        <begin position="64"/>
        <end position="84"/>
    </location>
</feature>
<protein>
    <recommendedName>
        <fullName evidence="11">G-protein coupled receptors family 1 profile domain-containing protein</fullName>
    </recommendedName>
</protein>
<keyword evidence="13" id="KW-1185">Reference proteome</keyword>
<keyword evidence="5 10" id="KW-0472">Membrane</keyword>
<keyword evidence="2 9" id="KW-0812">Transmembrane</keyword>
<evidence type="ECO:0000256" key="6">
    <source>
        <dbReference type="ARBA" id="ARBA00023170"/>
    </source>
</evidence>
<sequence length="332" mass="37629">MNNSTETSFPARNTSKPCDISDPVQFIIVPLVYTLVFCIGLPSNFIALVVFWEKGKKIKKAIRVYLINLTVADILFNLTLPLWIDYYFKGGKWNFPDIVCRLVGGTYYLTTYAAISFMTFISINRYLTVQMGKKRTKLFLNSQKGACYTCTVAWLFWICCAIPSLLEQQTFETQYASIKCFEHNSEHNNFAFASVGFFAVSFIVVVITYISLMRTLSTQGAQPGSHRKLAKSMVLGMLLVFVVCVAPYHFILAPWVKSRSLTFECASPGALTILHNLSIALLSLNSCIDPLIYCFSVKRFRTDLLKTSRKILRCLSFKIPIPDISDYNIRST</sequence>
<dbReference type="PANTHER" id="PTHR24232:SF91">
    <property type="entry name" value="TRANSMEMBRANE PROTEIN LOC653160"/>
    <property type="match status" value="1"/>
</dbReference>
<dbReference type="PRINTS" id="PR00237">
    <property type="entry name" value="GPCRRHODOPSN"/>
</dbReference>
<dbReference type="Ensembl" id="ENSLACT00000016401.1">
    <property type="protein sequence ID" value="ENSLACP00000016287.1"/>
    <property type="gene ID" value="ENSLACG00000014349.1"/>
</dbReference>
<evidence type="ECO:0000256" key="4">
    <source>
        <dbReference type="ARBA" id="ARBA00023040"/>
    </source>
</evidence>
<dbReference type="PROSITE" id="PS50262">
    <property type="entry name" value="G_PROTEIN_RECEP_F1_2"/>
    <property type="match status" value="1"/>
</dbReference>
<dbReference type="STRING" id="7897.ENSLACP00000016287"/>
<dbReference type="InParanoid" id="H3B316"/>
<evidence type="ECO:0000256" key="5">
    <source>
        <dbReference type="ARBA" id="ARBA00023136"/>
    </source>
</evidence>
<evidence type="ECO:0000259" key="11">
    <source>
        <dbReference type="PROSITE" id="PS50262"/>
    </source>
</evidence>
<evidence type="ECO:0000256" key="9">
    <source>
        <dbReference type="RuleBase" id="RU000688"/>
    </source>
</evidence>
<dbReference type="InterPro" id="IPR017452">
    <property type="entry name" value="GPCR_Rhodpsn_7TM"/>
</dbReference>
<accession>H3B316</accession>
<dbReference type="GeneTree" id="ENSGT01150000286937"/>
<feature type="transmembrane region" description="Helical" evidence="10">
    <location>
        <begin position="145"/>
        <end position="166"/>
    </location>
</feature>
<evidence type="ECO:0000313" key="12">
    <source>
        <dbReference type="Ensembl" id="ENSLACP00000016287.1"/>
    </source>
</evidence>
<reference evidence="12" key="3">
    <citation type="submission" date="2025-09" db="UniProtKB">
        <authorList>
            <consortium name="Ensembl"/>
        </authorList>
    </citation>
    <scope>IDENTIFICATION</scope>
</reference>
<evidence type="ECO:0000256" key="2">
    <source>
        <dbReference type="ARBA" id="ARBA00022692"/>
    </source>
</evidence>
<dbReference type="EMBL" id="AFYH01014178">
    <property type="status" value="NOT_ANNOTATED_CDS"/>
    <property type="molecule type" value="Genomic_DNA"/>
</dbReference>
<evidence type="ECO:0000256" key="10">
    <source>
        <dbReference type="SAM" id="Phobius"/>
    </source>
</evidence>
<keyword evidence="3 10" id="KW-1133">Transmembrane helix</keyword>
<evidence type="ECO:0000256" key="8">
    <source>
        <dbReference type="ARBA" id="ARBA00023224"/>
    </source>
</evidence>
<dbReference type="Proteomes" id="UP000008672">
    <property type="component" value="Unassembled WGS sequence"/>
</dbReference>
<proteinExistence type="inferred from homology"/>
<feature type="transmembrane region" description="Helical" evidence="10">
    <location>
        <begin position="190"/>
        <end position="212"/>
    </location>
</feature>
<comment type="similarity">
    <text evidence="9">Belongs to the G-protein coupled receptor 1 family.</text>
</comment>
<feature type="transmembrane region" description="Helical" evidence="10">
    <location>
        <begin position="104"/>
        <end position="124"/>
    </location>
</feature>
<evidence type="ECO:0000313" key="13">
    <source>
        <dbReference type="Proteomes" id="UP000008672"/>
    </source>
</evidence>
<dbReference type="PROSITE" id="PS00237">
    <property type="entry name" value="G_PROTEIN_RECEP_F1_1"/>
    <property type="match status" value="1"/>
</dbReference>
<dbReference type="GO" id="GO:0035025">
    <property type="term" value="P:positive regulation of Rho protein signal transduction"/>
    <property type="evidence" value="ECO:0007669"/>
    <property type="project" value="TreeGrafter"/>
</dbReference>
<reference evidence="12" key="2">
    <citation type="submission" date="2025-08" db="UniProtKB">
        <authorList>
            <consortium name="Ensembl"/>
        </authorList>
    </citation>
    <scope>IDENTIFICATION</scope>
</reference>
<name>H3B316_LATCH</name>
<dbReference type="GO" id="GO:0005886">
    <property type="term" value="C:plasma membrane"/>
    <property type="evidence" value="ECO:0007669"/>
    <property type="project" value="TreeGrafter"/>
</dbReference>
<feature type="transmembrane region" description="Helical" evidence="10">
    <location>
        <begin position="273"/>
        <end position="296"/>
    </location>
</feature>
<evidence type="ECO:0000256" key="7">
    <source>
        <dbReference type="ARBA" id="ARBA00023180"/>
    </source>
</evidence>
<dbReference type="PANTHER" id="PTHR24232">
    <property type="entry name" value="G-PROTEIN COUPLED RECEPTOR"/>
    <property type="match status" value="1"/>
</dbReference>
<dbReference type="GO" id="GO:0004930">
    <property type="term" value="F:G protein-coupled receptor activity"/>
    <property type="evidence" value="ECO:0007669"/>
    <property type="project" value="UniProtKB-KW"/>
</dbReference>
<dbReference type="InterPro" id="IPR000276">
    <property type="entry name" value="GPCR_Rhodpsn"/>
</dbReference>
<dbReference type="Gene3D" id="1.20.1070.10">
    <property type="entry name" value="Rhodopsin 7-helix transmembrane proteins"/>
    <property type="match status" value="1"/>
</dbReference>
<dbReference type="OMA" id="YAMVGFF"/>
<dbReference type="HOGENOM" id="CLU_009579_8_2_1"/>
<evidence type="ECO:0000256" key="3">
    <source>
        <dbReference type="ARBA" id="ARBA00022989"/>
    </source>
</evidence>
<keyword evidence="8 9" id="KW-0807">Transducer</keyword>
<reference evidence="13" key="1">
    <citation type="submission" date="2011-08" db="EMBL/GenBank/DDBJ databases">
        <title>The draft genome of Latimeria chalumnae.</title>
        <authorList>
            <person name="Di Palma F."/>
            <person name="Alfoldi J."/>
            <person name="Johnson J."/>
            <person name="Berlin A."/>
            <person name="Gnerre S."/>
            <person name="Jaffe D."/>
            <person name="MacCallum I."/>
            <person name="Young S."/>
            <person name="Walker B.J."/>
            <person name="Lander E."/>
            <person name="Lindblad-Toh K."/>
        </authorList>
    </citation>
    <scope>NUCLEOTIDE SEQUENCE [LARGE SCALE GENOMIC DNA]</scope>
    <source>
        <strain evidence="13">Wild caught</strain>
    </source>
</reference>
<keyword evidence="7" id="KW-0325">Glycoprotein</keyword>
<comment type="subcellular location">
    <subcellularLocation>
        <location evidence="1">Membrane</location>
        <topology evidence="1">Multi-pass membrane protein</topology>
    </subcellularLocation>
</comment>
<dbReference type="AlphaFoldDB" id="H3B316"/>
<dbReference type="Pfam" id="PF00001">
    <property type="entry name" value="7tm_1"/>
    <property type="match status" value="1"/>
</dbReference>
<dbReference type="CDD" id="cd14982">
    <property type="entry name" value="7tmA_purinoceptor-like"/>
    <property type="match status" value="1"/>
</dbReference>
<dbReference type="GO" id="GO:0007200">
    <property type="term" value="P:phospholipase C-activating G protein-coupled receptor signaling pathway"/>
    <property type="evidence" value="ECO:0007669"/>
    <property type="project" value="TreeGrafter"/>
</dbReference>
<keyword evidence="4 9" id="KW-0297">G-protein coupled receptor</keyword>
<dbReference type="SUPFAM" id="SSF81321">
    <property type="entry name" value="Family A G protein-coupled receptor-like"/>
    <property type="match status" value="1"/>
</dbReference>
<feature type="domain" description="G-protein coupled receptors family 1 profile" evidence="11">
    <location>
        <begin position="43"/>
        <end position="293"/>
    </location>
</feature>
<organism evidence="12 13">
    <name type="scientific">Latimeria chalumnae</name>
    <name type="common">Coelacanth</name>
    <dbReference type="NCBI Taxonomy" id="7897"/>
    <lineage>
        <taxon>Eukaryota</taxon>
        <taxon>Metazoa</taxon>
        <taxon>Chordata</taxon>
        <taxon>Craniata</taxon>
        <taxon>Vertebrata</taxon>
        <taxon>Euteleostomi</taxon>
        <taxon>Coelacanthiformes</taxon>
        <taxon>Coelacanthidae</taxon>
        <taxon>Latimeria</taxon>
    </lineage>
</organism>
<feature type="transmembrane region" description="Helical" evidence="10">
    <location>
        <begin position="31"/>
        <end position="52"/>
    </location>
</feature>
<feature type="transmembrane region" description="Helical" evidence="10">
    <location>
        <begin position="233"/>
        <end position="253"/>
    </location>
</feature>
<evidence type="ECO:0000256" key="1">
    <source>
        <dbReference type="ARBA" id="ARBA00004141"/>
    </source>
</evidence>
<keyword evidence="6 9" id="KW-0675">Receptor</keyword>
<dbReference type="eggNOG" id="ENOG502QRMP">
    <property type="taxonomic scope" value="Eukaryota"/>
</dbReference>